<dbReference type="EC" id="3.1.4.12" evidence="2"/>
<keyword evidence="7" id="KW-1185">Reference proteome</keyword>
<dbReference type="InterPro" id="IPR038772">
    <property type="entry name" value="Sph/SMPD2-like"/>
</dbReference>
<dbReference type="PANTHER" id="PTHR16320:SF1">
    <property type="entry name" value="SPHINGOMYELINASE DDB_G0288017"/>
    <property type="match status" value="1"/>
</dbReference>
<dbReference type="InterPro" id="IPR017766">
    <property type="entry name" value="Sphingomyelinase/PLipase_C"/>
</dbReference>
<dbReference type="AlphaFoldDB" id="A0A168R391"/>
<evidence type="ECO:0000256" key="4">
    <source>
        <dbReference type="SAM" id="MobiDB-lite"/>
    </source>
</evidence>
<evidence type="ECO:0000256" key="3">
    <source>
        <dbReference type="ARBA" id="ARBA00022801"/>
    </source>
</evidence>
<gene>
    <name evidence="6" type="primary">ABSGL_11900.1 scaffold 12357</name>
</gene>
<proteinExistence type="inferred from homology"/>
<dbReference type="InterPro" id="IPR005135">
    <property type="entry name" value="Endo/exonuclease/phosphatase"/>
</dbReference>
<dbReference type="SUPFAM" id="SSF56219">
    <property type="entry name" value="DNase I-like"/>
    <property type="match status" value="1"/>
</dbReference>
<dbReference type="Pfam" id="PF03372">
    <property type="entry name" value="Exo_endo_phos"/>
    <property type="match status" value="1"/>
</dbReference>
<dbReference type="GO" id="GO:0005737">
    <property type="term" value="C:cytoplasm"/>
    <property type="evidence" value="ECO:0007669"/>
    <property type="project" value="TreeGrafter"/>
</dbReference>
<dbReference type="STRING" id="4829.A0A168R391"/>
<organism evidence="6">
    <name type="scientific">Absidia glauca</name>
    <name type="common">Pin mould</name>
    <dbReference type="NCBI Taxonomy" id="4829"/>
    <lineage>
        <taxon>Eukaryota</taxon>
        <taxon>Fungi</taxon>
        <taxon>Fungi incertae sedis</taxon>
        <taxon>Mucoromycota</taxon>
        <taxon>Mucoromycotina</taxon>
        <taxon>Mucoromycetes</taxon>
        <taxon>Mucorales</taxon>
        <taxon>Cunninghamellaceae</taxon>
        <taxon>Absidia</taxon>
    </lineage>
</organism>
<dbReference type="OMA" id="PNEPYHD"/>
<feature type="compositionally biased region" description="Polar residues" evidence="4">
    <location>
        <begin position="11"/>
        <end position="24"/>
    </location>
</feature>
<comment type="similarity">
    <text evidence="1">Belongs to the neutral sphingomyelinase family.</text>
</comment>
<protein>
    <recommendedName>
        <fullName evidence="2">sphingomyelin phosphodiesterase</fullName>
        <ecNumber evidence="2">3.1.4.12</ecNumber>
    </recommendedName>
</protein>
<sequence>MSSIPSRLESQDSPSDGDTTNDDTQALLAPHDDDSSSNGGAATPGMSRSLSAESVVSTQSAPPPYELYAPARTVVGRMYNWLRKIPRFATHQAIYLPTLPIRRQRSQRQNIGSSTLPYNHQPIPRAADSLSSSSIDSFASSAYPTTWCTPYFYRLNNALPRVVLPPPLGRFRGLLAFASIMALQLCCFLLFCSIYFAPADLPAPVVPDKVLMEAGSTAQLLTLNIFMRPPGIKNNWSDYKDDRLDYIIHHILPHYDIIAFQESFAFATRRKDELIKQARLKYGFNHHVESPRKYPWDISVDGGLLVISKFKITQADIIQYPRGTHSDWLSRKGALHACIELNPSRHFHLYTTHTQASYDLNNVINLGDTYIRLGQFAQLHEFVQSTTTQGDPIMILGDLNVDAAVHKGGRLTDPSVESSIHYTMMTNVLTGTGVDPKDLGLSGDDDKRVFAHPWVLDDLVDVVYRHYGYHPVTFGDVDVVDGNRVVPGEITLTDHDQLMTVQSIDRIYWAARNSTSVTLGSPHVEPFKVKENQALSQQERDRLLFTQISVVGFI</sequence>
<keyword evidence="3" id="KW-0378">Hydrolase</keyword>
<reference evidence="6" key="1">
    <citation type="submission" date="2016-04" db="EMBL/GenBank/DDBJ databases">
        <authorList>
            <person name="Evans L.H."/>
            <person name="Alamgir A."/>
            <person name="Owens N."/>
            <person name="Weber N.D."/>
            <person name="Virtaneva K."/>
            <person name="Barbian K."/>
            <person name="Babar A."/>
            <person name="Rosenke K."/>
        </authorList>
    </citation>
    <scope>NUCLEOTIDE SEQUENCE [LARGE SCALE GENOMIC DNA]</scope>
    <source>
        <strain evidence="6">CBS 101.48</strain>
    </source>
</reference>
<dbReference type="InterPro" id="IPR036691">
    <property type="entry name" value="Endo/exonu/phosph_ase_sf"/>
</dbReference>
<feature type="region of interest" description="Disordered" evidence="4">
    <location>
        <begin position="1"/>
        <end position="63"/>
    </location>
</feature>
<evidence type="ECO:0000256" key="1">
    <source>
        <dbReference type="ARBA" id="ARBA00006335"/>
    </source>
</evidence>
<evidence type="ECO:0000259" key="5">
    <source>
        <dbReference type="Pfam" id="PF03372"/>
    </source>
</evidence>
<dbReference type="PANTHER" id="PTHR16320">
    <property type="entry name" value="SPHINGOMYELINASE FAMILY MEMBER"/>
    <property type="match status" value="1"/>
</dbReference>
<feature type="domain" description="Endonuclease/exonuclease/phosphatase" evidence="5">
    <location>
        <begin position="221"/>
        <end position="403"/>
    </location>
</feature>
<name>A0A168R391_ABSGL</name>
<accession>A0A168R391</accession>
<dbReference type="GO" id="GO:0004767">
    <property type="term" value="F:sphingomyelin phosphodiesterase activity"/>
    <property type="evidence" value="ECO:0007669"/>
    <property type="project" value="UniProtKB-EC"/>
</dbReference>
<dbReference type="GO" id="GO:0005576">
    <property type="term" value="C:extracellular region"/>
    <property type="evidence" value="ECO:0007669"/>
    <property type="project" value="InterPro"/>
</dbReference>
<dbReference type="CDD" id="cd09078">
    <property type="entry name" value="nSMase"/>
    <property type="match status" value="1"/>
</dbReference>
<dbReference type="OrthoDB" id="40902at2759"/>
<evidence type="ECO:0000313" key="6">
    <source>
        <dbReference type="EMBL" id="SAM06024.1"/>
    </source>
</evidence>
<dbReference type="Gene3D" id="3.60.10.10">
    <property type="entry name" value="Endonuclease/exonuclease/phosphatase"/>
    <property type="match status" value="1"/>
</dbReference>
<evidence type="ECO:0000313" key="7">
    <source>
        <dbReference type="Proteomes" id="UP000078561"/>
    </source>
</evidence>
<dbReference type="EMBL" id="LT554489">
    <property type="protein sequence ID" value="SAM06024.1"/>
    <property type="molecule type" value="Genomic_DNA"/>
</dbReference>
<dbReference type="InParanoid" id="A0A168R391"/>
<dbReference type="Proteomes" id="UP000078561">
    <property type="component" value="Unassembled WGS sequence"/>
</dbReference>
<feature type="compositionally biased region" description="Polar residues" evidence="4">
    <location>
        <begin position="36"/>
        <end position="60"/>
    </location>
</feature>
<evidence type="ECO:0000256" key="2">
    <source>
        <dbReference type="ARBA" id="ARBA00012369"/>
    </source>
</evidence>